<evidence type="ECO:0000313" key="4">
    <source>
        <dbReference type="Proteomes" id="UP000054771"/>
    </source>
</evidence>
<keyword evidence="4" id="KW-1185">Reference proteome</keyword>
<feature type="transmembrane region" description="Helical" evidence="2">
    <location>
        <begin position="67"/>
        <end position="92"/>
    </location>
</feature>
<feature type="region of interest" description="Disordered" evidence="1">
    <location>
        <begin position="1"/>
        <end position="24"/>
    </location>
</feature>
<dbReference type="STRING" id="454130.A0A0U5GT41"/>
<keyword evidence="2" id="KW-0812">Transmembrane</keyword>
<reference evidence="4" key="1">
    <citation type="journal article" date="2016" name="Genome Announc.">
        <title>Draft genome sequences of fungus Aspergillus calidoustus.</title>
        <authorList>
            <person name="Horn F."/>
            <person name="Linde J."/>
            <person name="Mattern D.J."/>
            <person name="Walther G."/>
            <person name="Guthke R."/>
            <person name="Scherlach K."/>
            <person name="Martin K."/>
            <person name="Brakhage A.A."/>
            <person name="Petzke L."/>
            <person name="Valiante V."/>
        </authorList>
    </citation>
    <scope>NUCLEOTIDE SEQUENCE [LARGE SCALE GENOMIC DNA]</scope>
    <source>
        <strain evidence="4">SF006504</strain>
    </source>
</reference>
<organism evidence="3 4">
    <name type="scientific">Aspergillus calidoustus</name>
    <dbReference type="NCBI Taxonomy" id="454130"/>
    <lineage>
        <taxon>Eukaryota</taxon>
        <taxon>Fungi</taxon>
        <taxon>Dikarya</taxon>
        <taxon>Ascomycota</taxon>
        <taxon>Pezizomycotina</taxon>
        <taxon>Eurotiomycetes</taxon>
        <taxon>Eurotiomycetidae</taxon>
        <taxon>Eurotiales</taxon>
        <taxon>Aspergillaceae</taxon>
        <taxon>Aspergillus</taxon>
        <taxon>Aspergillus subgen. Nidulantes</taxon>
    </lineage>
</organism>
<sequence>MSSNGSLVEKKGSSPDSKNVLGAYRGPVAGTDGVEIEYVESVPGDVSLVDDPKPKKSKRQRFRRHCARFWCCYLFWNVIFLAIFLPILYVLALRTGRRRN</sequence>
<evidence type="ECO:0000256" key="2">
    <source>
        <dbReference type="SAM" id="Phobius"/>
    </source>
</evidence>
<evidence type="ECO:0000313" key="3">
    <source>
        <dbReference type="EMBL" id="CEN61924.1"/>
    </source>
</evidence>
<dbReference type="AlphaFoldDB" id="A0A0U5GT41"/>
<proteinExistence type="predicted"/>
<protein>
    <submittedName>
        <fullName evidence="3">Uncharacterized protein</fullName>
    </submittedName>
</protein>
<keyword evidence="2" id="KW-0472">Membrane</keyword>
<gene>
    <name evidence="3" type="ORF">ASPCAL08569</name>
</gene>
<name>A0A0U5GT41_ASPCI</name>
<accession>A0A0U5GT41</accession>
<dbReference type="Proteomes" id="UP000054771">
    <property type="component" value="Unassembled WGS sequence"/>
</dbReference>
<keyword evidence="2" id="KW-1133">Transmembrane helix</keyword>
<evidence type="ECO:0000256" key="1">
    <source>
        <dbReference type="SAM" id="MobiDB-lite"/>
    </source>
</evidence>
<dbReference type="EMBL" id="CDMC01000006">
    <property type="protein sequence ID" value="CEN61924.1"/>
    <property type="molecule type" value="Genomic_DNA"/>
</dbReference>
<dbReference type="OrthoDB" id="10039566at2759"/>